<dbReference type="AlphaFoldDB" id="A0A0D7UZU1"/>
<evidence type="ECO:0000313" key="2">
    <source>
        <dbReference type="Proteomes" id="UP000503197"/>
    </source>
</evidence>
<accession>A0A0D7UZU1</accession>
<dbReference type="OrthoDB" id="8479564at2"/>
<organism evidence="1 2">
    <name type="scientific">Vreelandella aquamarina</name>
    <dbReference type="NCBI Taxonomy" id="77097"/>
    <lineage>
        <taxon>Bacteria</taxon>
        <taxon>Pseudomonadati</taxon>
        <taxon>Pseudomonadota</taxon>
        <taxon>Gammaproteobacteria</taxon>
        <taxon>Oceanospirillales</taxon>
        <taxon>Halomonadaceae</taxon>
        <taxon>Vreelandella</taxon>
    </lineage>
</organism>
<gene>
    <name evidence="1" type="ORF">HMSLTHF_33310</name>
</gene>
<dbReference type="RefSeq" id="WP_044628626.1">
    <property type="nucleotide sequence ID" value="NZ_AP022821.1"/>
</dbReference>
<proteinExistence type="predicted"/>
<dbReference type="Proteomes" id="UP000503197">
    <property type="component" value="Chromosome"/>
</dbReference>
<evidence type="ECO:0000313" key="1">
    <source>
        <dbReference type="EMBL" id="BCA93556.1"/>
    </source>
</evidence>
<protein>
    <submittedName>
        <fullName evidence="1">Uncharacterized protein</fullName>
    </submittedName>
</protein>
<name>A0A0D7UZU1_9GAMM</name>
<reference evidence="1 2" key="1">
    <citation type="submission" date="2020-02" db="EMBL/GenBank/DDBJ databases">
        <title>Complete Genome Sequence of Halomonas meridiana strain BAA-801, Isolated from Deep Sea Thermal Vent.</title>
        <authorList>
            <person name="Takahashi Y."/>
            <person name="Takahashi H."/>
            <person name="Galipon J."/>
            <person name="Arakawa K."/>
        </authorList>
    </citation>
    <scope>NUCLEOTIDE SEQUENCE [LARGE SCALE GENOMIC DNA]</scope>
    <source>
        <strain evidence="1 2">Slthf1</strain>
    </source>
</reference>
<sequence length="169" mass="19291">MRQFHEGRLTFTFPDPLEAAQYDSWAFYRNQFNSAFGGTKAIDFICIDNDKTWLIEVKDYRANRRTKAIDLADEVALKVRDTLAGLAAAKSNANNQSERACARKALKKNRLRVVLHLEQPRKPSKLFPQAVDPSKLIMKLKQVLKAVDPHPVIVDQTCLKPDMHWQVTG</sequence>
<dbReference type="EMBL" id="AP022821">
    <property type="protein sequence ID" value="BCA93556.1"/>
    <property type="molecule type" value="Genomic_DNA"/>
</dbReference>